<dbReference type="InterPro" id="IPR052340">
    <property type="entry name" value="RNase_Y/CdgJ"/>
</dbReference>
<evidence type="ECO:0000259" key="2">
    <source>
        <dbReference type="PROSITE" id="PS51833"/>
    </source>
</evidence>
<accession>A0A975XV73</accession>
<dbReference type="Pfam" id="PF08668">
    <property type="entry name" value="HDOD"/>
    <property type="match status" value="1"/>
</dbReference>
<dbReference type="PANTHER" id="PTHR33525">
    <property type="match status" value="1"/>
</dbReference>
<dbReference type="Proteomes" id="UP000683428">
    <property type="component" value="Chromosome"/>
</dbReference>
<proteinExistence type="predicted"/>
<dbReference type="SMART" id="SM00052">
    <property type="entry name" value="EAL"/>
    <property type="match status" value="1"/>
</dbReference>
<reference evidence="3" key="1">
    <citation type="submission" date="2020-11" db="EMBL/GenBank/DDBJ databases">
        <title>Azospira inquinata sp. nov.</title>
        <authorList>
            <person name="Moe W.M."/>
            <person name="Mikes M.C."/>
        </authorList>
    </citation>
    <scope>NUCLEOTIDE SEQUENCE</scope>
    <source>
        <strain evidence="3">Azo-3</strain>
    </source>
</reference>
<dbReference type="InterPro" id="IPR014408">
    <property type="entry name" value="dGMP_Pdiesterase_EAL/HD-GYP"/>
</dbReference>
<dbReference type="InterPro" id="IPR013976">
    <property type="entry name" value="HDOD"/>
</dbReference>
<dbReference type="InterPro" id="IPR001633">
    <property type="entry name" value="EAL_dom"/>
</dbReference>
<dbReference type="KEGG" id="aiq:Azoinq_02740"/>
<organism evidence="3 4">
    <name type="scientific">Azospira inquinata</name>
    <dbReference type="NCBI Taxonomy" id="2785627"/>
    <lineage>
        <taxon>Bacteria</taxon>
        <taxon>Pseudomonadati</taxon>
        <taxon>Pseudomonadota</taxon>
        <taxon>Betaproteobacteria</taxon>
        <taxon>Rhodocyclales</taxon>
        <taxon>Rhodocyclaceae</taxon>
        <taxon>Azospira</taxon>
    </lineage>
</organism>
<feature type="domain" description="HDOD" evidence="2">
    <location>
        <begin position="207"/>
        <end position="398"/>
    </location>
</feature>
<dbReference type="PIRSF" id="PIRSF003180">
    <property type="entry name" value="DiGMPpdiest_YuxH"/>
    <property type="match status" value="1"/>
</dbReference>
<evidence type="ECO:0000313" key="3">
    <source>
        <dbReference type="EMBL" id="QWT49548.1"/>
    </source>
</evidence>
<gene>
    <name evidence="3" type="ORF">Azoinq_02740</name>
</gene>
<protein>
    <submittedName>
        <fullName evidence="3">EAL domain-containing protein</fullName>
    </submittedName>
</protein>
<sequence length="419" mass="45640">MVAPVSAPPIYLGRQPILDSQQQLYGYELLFRAGPNPNRALVHDSLSATATVVAYAFGELGLGDALGQHRGFINVDQAFLDSSASELLPKDQVVLEILEDVPLTADLLERCASLRQAGFTLALDDVTALTPAVQALLPLAHIVKVVIGALPGDSLNELVAALAPYPVELLAEQVETREQMERCRALGFRYFQGYYFARPDILTGHRLGHARLSLLKILTQVLDDAETAALESLFKREPGLSINLLRLANSAAVGARAQIDSLRHAITLLGRRQLQRWLQLLLYTDPSGITYATPLLQLAATRARLMEILAGAQQPDLPAYGDKAFLTGILSLTPGLFNLTMEDILAQISNLADDVCQALLQHQGPLGQLIRLVESLEEEKLEQVPRLLAQIPGLSPEQLNQAQAQALAWTAALEENHSR</sequence>
<dbReference type="Pfam" id="PF00563">
    <property type="entry name" value="EAL"/>
    <property type="match status" value="1"/>
</dbReference>
<dbReference type="AlphaFoldDB" id="A0A975XV73"/>
<keyword evidence="4" id="KW-1185">Reference proteome</keyword>
<dbReference type="PROSITE" id="PS50883">
    <property type="entry name" value="EAL"/>
    <property type="match status" value="1"/>
</dbReference>
<feature type="domain" description="EAL" evidence="1">
    <location>
        <begin position="1"/>
        <end position="213"/>
    </location>
</feature>
<dbReference type="PROSITE" id="PS51833">
    <property type="entry name" value="HDOD"/>
    <property type="match status" value="1"/>
</dbReference>
<name>A0A975XV73_9RHOO</name>
<dbReference type="PANTHER" id="PTHR33525:SF4">
    <property type="entry name" value="CYCLIC DI-GMP PHOSPHODIESTERASE CDGJ"/>
    <property type="match status" value="1"/>
</dbReference>
<dbReference type="EMBL" id="CP064782">
    <property type="protein sequence ID" value="QWT49548.1"/>
    <property type="molecule type" value="Genomic_DNA"/>
</dbReference>
<dbReference type="RefSeq" id="WP_216126618.1">
    <property type="nucleotide sequence ID" value="NZ_CP064782.1"/>
</dbReference>
<evidence type="ECO:0000313" key="4">
    <source>
        <dbReference type="Proteomes" id="UP000683428"/>
    </source>
</evidence>
<evidence type="ECO:0000259" key="1">
    <source>
        <dbReference type="PROSITE" id="PS50883"/>
    </source>
</evidence>